<keyword evidence="5 11" id="KW-0067">ATP-binding</keyword>
<feature type="region of interest" description="Disordered" evidence="13">
    <location>
        <begin position="1491"/>
        <end position="1532"/>
    </location>
</feature>
<dbReference type="CDD" id="cd22727">
    <property type="entry name" value="FHA_KIF1B"/>
    <property type="match status" value="1"/>
</dbReference>
<evidence type="ECO:0000256" key="8">
    <source>
        <dbReference type="ARBA" id="ARBA00023212"/>
    </source>
</evidence>
<dbReference type="SUPFAM" id="SSF50729">
    <property type="entry name" value="PH domain-like"/>
    <property type="match status" value="1"/>
</dbReference>
<keyword evidence="3" id="KW-0493">Microtubule</keyword>
<dbReference type="InterPro" id="IPR022164">
    <property type="entry name" value="Kinesin-like"/>
</dbReference>
<dbReference type="Pfam" id="PF00498">
    <property type="entry name" value="FHA"/>
    <property type="match status" value="1"/>
</dbReference>
<evidence type="ECO:0000256" key="9">
    <source>
        <dbReference type="ARBA" id="ARBA00050273"/>
    </source>
</evidence>
<dbReference type="PRINTS" id="PR00380">
    <property type="entry name" value="KINESINHEAVY"/>
</dbReference>
<keyword evidence="4 11" id="KW-0547">Nucleotide-binding</keyword>
<accession>A0A6P5CZX8</accession>
<dbReference type="GO" id="GO:0030658">
    <property type="term" value="C:transport vesicle membrane"/>
    <property type="evidence" value="ECO:0007669"/>
    <property type="project" value="UniProtKB-SubCell"/>
</dbReference>
<feature type="coiled-coil region" evidence="12">
    <location>
        <begin position="629"/>
        <end position="685"/>
    </location>
</feature>
<dbReference type="Pfam" id="PF12473">
    <property type="entry name" value="DUF3694"/>
    <property type="match status" value="1"/>
</dbReference>
<dbReference type="Pfam" id="PF00169">
    <property type="entry name" value="PH"/>
    <property type="match status" value="1"/>
</dbReference>
<dbReference type="Gene3D" id="2.60.200.20">
    <property type="match status" value="1"/>
</dbReference>
<comment type="subcellular location">
    <subcellularLocation>
        <location evidence="1">Cytoplasm</location>
        <location evidence="1">Cytoskeleton</location>
    </subcellularLocation>
</comment>
<evidence type="ECO:0000256" key="2">
    <source>
        <dbReference type="ARBA" id="ARBA00022490"/>
    </source>
</evidence>
<dbReference type="CDD" id="cd01365">
    <property type="entry name" value="KISc_KIF1A_KIF1B"/>
    <property type="match status" value="1"/>
</dbReference>
<dbReference type="PANTHER" id="PTHR47117:SF4">
    <property type="entry name" value="KINESIN-LIKE PROTEIN KIF1B ISOFORM X1"/>
    <property type="match status" value="1"/>
</dbReference>
<feature type="region of interest" description="Disordered" evidence="13">
    <location>
        <begin position="1422"/>
        <end position="1441"/>
    </location>
</feature>
<protein>
    <recommendedName>
        <fullName evidence="10">plus-end-directed kinesin ATPase</fullName>
        <ecNumber evidence="10">5.6.1.3</ecNumber>
    </recommendedName>
</protein>
<dbReference type="CDD" id="cd01233">
    <property type="entry name" value="PH_KIFIA_KIFIB"/>
    <property type="match status" value="1"/>
</dbReference>
<evidence type="ECO:0000256" key="3">
    <source>
        <dbReference type="ARBA" id="ARBA00022701"/>
    </source>
</evidence>
<feature type="domain" description="PH" evidence="14">
    <location>
        <begin position="1572"/>
        <end position="1670"/>
    </location>
</feature>
<dbReference type="InterPro" id="IPR000253">
    <property type="entry name" value="FHA_dom"/>
</dbReference>
<dbReference type="PROSITE" id="PS50006">
    <property type="entry name" value="FHA_DOMAIN"/>
    <property type="match status" value="1"/>
</dbReference>
<dbReference type="SMART" id="SM00233">
    <property type="entry name" value="PH"/>
    <property type="match status" value="1"/>
</dbReference>
<dbReference type="SMART" id="SM00240">
    <property type="entry name" value="FHA"/>
    <property type="match status" value="1"/>
</dbReference>
<dbReference type="GO" id="GO:0008574">
    <property type="term" value="F:plus-end-directed microtubule motor activity"/>
    <property type="evidence" value="ECO:0007669"/>
    <property type="project" value="UniProtKB-EC"/>
</dbReference>
<evidence type="ECO:0000313" key="18">
    <source>
        <dbReference type="RefSeq" id="XP_019831586.2"/>
    </source>
</evidence>
<evidence type="ECO:0000256" key="4">
    <source>
        <dbReference type="ARBA" id="ARBA00022741"/>
    </source>
</evidence>
<keyword evidence="7 11" id="KW-0505">Motor protein</keyword>
<dbReference type="Gene3D" id="2.30.29.30">
    <property type="entry name" value="Pleckstrin-homology domain (PH domain)/Phosphotyrosine-binding domain (PTB)"/>
    <property type="match status" value="1"/>
</dbReference>
<evidence type="ECO:0000259" key="15">
    <source>
        <dbReference type="PROSITE" id="PS50006"/>
    </source>
</evidence>
<feature type="domain" description="Kinesin motor" evidence="16">
    <location>
        <begin position="5"/>
        <end position="348"/>
    </location>
</feature>
<evidence type="ECO:0000256" key="12">
    <source>
        <dbReference type="SAM" id="Coils"/>
    </source>
</evidence>
<proteinExistence type="inferred from homology"/>
<dbReference type="InterPro" id="IPR011993">
    <property type="entry name" value="PH-like_dom_sf"/>
</dbReference>
<dbReference type="InterPro" id="IPR022140">
    <property type="entry name" value="Kinesin-like_KIF1-typ"/>
</dbReference>
<evidence type="ECO:0000256" key="6">
    <source>
        <dbReference type="ARBA" id="ARBA00023054"/>
    </source>
</evidence>
<evidence type="ECO:0000313" key="17">
    <source>
        <dbReference type="Proteomes" id="UP001652663"/>
    </source>
</evidence>
<dbReference type="GO" id="GO:0008017">
    <property type="term" value="F:microtubule binding"/>
    <property type="evidence" value="ECO:0007669"/>
    <property type="project" value="InterPro"/>
</dbReference>
<reference evidence="18" key="1">
    <citation type="submission" date="2025-08" db="UniProtKB">
        <authorList>
            <consortium name="RefSeq"/>
        </authorList>
    </citation>
    <scope>IDENTIFICATION</scope>
    <source>
        <tissue evidence="18">Blood</tissue>
    </source>
</reference>
<evidence type="ECO:0000256" key="13">
    <source>
        <dbReference type="SAM" id="MobiDB-lite"/>
    </source>
</evidence>
<dbReference type="Gene3D" id="6.10.250.2520">
    <property type="match status" value="1"/>
</dbReference>
<keyword evidence="17" id="KW-1185">Reference proteome</keyword>
<dbReference type="InterPro" id="IPR001752">
    <property type="entry name" value="Kinesin_motor_dom"/>
</dbReference>
<dbReference type="Pfam" id="PF00225">
    <property type="entry name" value="Kinesin"/>
    <property type="match status" value="1"/>
</dbReference>
<feature type="binding site" evidence="11">
    <location>
        <begin position="97"/>
        <end position="104"/>
    </location>
    <ligand>
        <name>ATP</name>
        <dbReference type="ChEBI" id="CHEBI:30616"/>
    </ligand>
</feature>
<dbReference type="SMART" id="SM00129">
    <property type="entry name" value="KISc"/>
    <property type="match status" value="1"/>
</dbReference>
<dbReference type="InterPro" id="IPR001849">
    <property type="entry name" value="PH_domain"/>
</dbReference>
<dbReference type="Proteomes" id="UP001652663">
    <property type="component" value="Chromosome 16"/>
</dbReference>
<name>A0A6P5CZX8_BOSIN</name>
<gene>
    <name evidence="18" type="primary">KIF1B</name>
</gene>
<evidence type="ECO:0000259" key="16">
    <source>
        <dbReference type="PROSITE" id="PS50067"/>
    </source>
</evidence>
<dbReference type="GO" id="GO:0005524">
    <property type="term" value="F:ATP binding"/>
    <property type="evidence" value="ECO:0007669"/>
    <property type="project" value="UniProtKB-UniRule"/>
</dbReference>
<keyword evidence="6 12" id="KW-0175">Coiled coil</keyword>
<dbReference type="InterPro" id="IPR019821">
    <property type="entry name" value="Kinesin_motor_CS"/>
</dbReference>
<dbReference type="GO" id="GO:0010970">
    <property type="term" value="P:transport along microtubule"/>
    <property type="evidence" value="ECO:0007669"/>
    <property type="project" value="UniProtKB-ARBA"/>
</dbReference>
<dbReference type="EC" id="5.6.1.3" evidence="10"/>
<dbReference type="SUPFAM" id="SSF52540">
    <property type="entry name" value="P-loop containing nucleoside triphosphate hydrolases"/>
    <property type="match status" value="1"/>
</dbReference>
<dbReference type="Pfam" id="PF16183">
    <property type="entry name" value="Kinesin_assoc"/>
    <property type="match status" value="1"/>
</dbReference>
<dbReference type="RefSeq" id="XP_019831586.2">
    <property type="nucleotide sequence ID" value="XM_019976027.2"/>
</dbReference>
<dbReference type="PROSITE" id="PS50067">
    <property type="entry name" value="KINESIN_MOTOR_2"/>
    <property type="match status" value="1"/>
</dbReference>
<dbReference type="SUPFAM" id="SSF49879">
    <property type="entry name" value="SMAD/FHA domain"/>
    <property type="match status" value="1"/>
</dbReference>
<keyword evidence="2" id="KW-0963">Cytoplasm</keyword>
<evidence type="ECO:0000256" key="10">
    <source>
        <dbReference type="ARBA" id="ARBA00066390"/>
    </source>
</evidence>
<dbReference type="PROSITE" id="PS50003">
    <property type="entry name" value="PH_DOMAIN"/>
    <property type="match status" value="1"/>
</dbReference>
<dbReference type="Gene3D" id="3.40.850.10">
    <property type="entry name" value="Kinesin motor domain"/>
    <property type="match status" value="1"/>
</dbReference>
<dbReference type="InterPro" id="IPR027417">
    <property type="entry name" value="P-loop_NTPase"/>
</dbReference>
<dbReference type="PROSITE" id="PS00411">
    <property type="entry name" value="KINESIN_MOTOR_1"/>
    <property type="match status" value="1"/>
</dbReference>
<evidence type="ECO:0000256" key="7">
    <source>
        <dbReference type="ARBA" id="ARBA00023175"/>
    </source>
</evidence>
<dbReference type="InterPro" id="IPR008984">
    <property type="entry name" value="SMAD_FHA_dom_sf"/>
</dbReference>
<feature type="compositionally biased region" description="Polar residues" evidence="13">
    <location>
        <begin position="1513"/>
        <end position="1529"/>
    </location>
</feature>
<dbReference type="CTD" id="23095"/>
<evidence type="ECO:0000256" key="1">
    <source>
        <dbReference type="ARBA" id="ARBA00004245"/>
    </source>
</evidence>
<feature type="domain" description="FHA" evidence="15">
    <location>
        <begin position="510"/>
        <end position="566"/>
    </location>
</feature>
<organism evidence="17 18">
    <name type="scientific">Bos indicus</name>
    <name type="common">Zebu</name>
    <dbReference type="NCBI Taxonomy" id="9915"/>
    <lineage>
        <taxon>Eukaryota</taxon>
        <taxon>Metazoa</taxon>
        <taxon>Chordata</taxon>
        <taxon>Craniata</taxon>
        <taxon>Vertebrata</taxon>
        <taxon>Euteleostomi</taxon>
        <taxon>Mammalia</taxon>
        <taxon>Eutheria</taxon>
        <taxon>Laurasiatheria</taxon>
        <taxon>Artiodactyla</taxon>
        <taxon>Ruminantia</taxon>
        <taxon>Pecora</taxon>
        <taxon>Bovidae</taxon>
        <taxon>Bovinae</taxon>
        <taxon>Bos</taxon>
    </lineage>
</organism>
<feature type="compositionally biased region" description="Low complexity" evidence="13">
    <location>
        <begin position="1491"/>
        <end position="1509"/>
    </location>
</feature>
<evidence type="ECO:0000259" key="14">
    <source>
        <dbReference type="PROSITE" id="PS50003"/>
    </source>
</evidence>
<feature type="compositionally biased region" description="Polar residues" evidence="13">
    <location>
        <begin position="1425"/>
        <end position="1437"/>
    </location>
</feature>
<sequence length="1687" mass="189954">MSGASVKVAVRVRPFNSRETSKESKCIIQMQGNSTSIINPKNPKEAPKSFSFDYSYWSHTSPEDPCFASQNRVYNDIGKEMLLHAFEGYNVCIFAYGQTGAGKSYTMMGKQEESQAGIIPQLCEELFEKINDNCNEEMSYSVEVSYMEIYCERVRDLLNPKNKGHLRVREHPLLGPYVEDLSKLAVTSYTDIADLMDAGNKARTVAATNMNETSSRSHAVFTIVFTQKKHDTETNLSTEKVSKISLVDLAGSERADSTGAKGTRLKEGANINKSLTTLGKVISALAEVSKKKKKTDFIPYRDSVLTWLLRENLGGNSRTAMVAALSPADINYDETLSTLRYADRAKQIKCNAVINEDPNAKLVRELKEEVTRLKDLLRAQGLGDIIDTSMGSLTSSPSSCSLNSQVGLTSVTSIQERIMSTPGGEEAIERLKESEKIIAELNETWEEKLRKTEAIRMEREALLAEMGVAIREDGGTLGVFSPKKTPHLVNLNEDPLMSECLLYYIKDGITRVGQADAERRQDIVLSGAHIKEEHCIFRSERNNSGDVIVTLEPCERSETYVNGKRVTQPVQLRSGNRIIMGKNHVFRFNHPEQARAEREKTPSAETPSEPVDWTFAQRELLEKQGIDMKQEMEKRLQEMEILYKKEKEEADLLLEQQRLDYESKLQALQKQVETRSLAAETTEEEEEEEEVPWTQHEFELAQWAFRKWKSHQFTSLRDLLWGNAVYLKEANAISVELKKKVQFQFVLLTDTLYSPLPPELLPTEIEKTQEDRPFPRTVVAVEVQDLKNGATHYWSLEKLKQRLDLMREMYDRAGEMASSAQDESETTMTGSDPFYDRFHWFKLVGRAFVYLSNLLYPVPLIHRVAIVSEKGEVRGFLRVAVQAIAADEEAPDYGSGIRQSGTAKISFDNEYFNQSDVSSVALTRSGLSLEELRIVEGQGQSSEVITPPEEVNRMNDLDLKSSTLLDGKMMMEGFSEEIGNHLKLGSAFTFRVTVLQASGILPEYADIFCQFNFLHRHDEAFSTEPLKNNGRGSPLGFYHVQNIAVEVTESFVDYIKTKPIVFEVFGHYQQHPLHLQGQELHSPPQPSRRFFPPPMPLSKPVPATKLNTMSKTSLGQSMSKYDLLVWFEISELEPTGEYIPAVVDHTAGLPCQGTFLLHQGIQRRITVTIIHEKGSELHWKDVRELVVGRIRNKAEVDEAAVDAILSLNIISAKYLKSSHNCSRTFYRFEAVWDSSLHNSLLLNRVTPYGEKIYMTLSAYLELDHCIQPAVITKDVCMVFYSRDAKISPPRSLRSLFGSGYSKSPDSNRVTGIYELSLCKMADTGSPGMQRRRRKILDTSVAYVRGEENLAGWRPRGDSLILEHQWELEKLELLHEVEKTRHFLLLRDRLGDSIPKSLSDSLSPSLSSGTLSTSTSISSQISTTTFESAITPSESSGYDSADIESLVDREKELATKCLQLLTHTFNREFSQVHGSISDCKLADLSPVGRDPSVSSLSSSTLTPSSTCPSLVDARSNSLDQKTPEANSRASSPCPEFEQFQIVPPVETPYLARAGKNEFLNLVPDIEEIRPGSVVSKKGYLHFKEPLSSNWAKHFVVVRRPYVFIYNSDKDPVERGIINLSTAQVEYSEDQQAMVKTPNTFAVCTKHRGVLLQALNDKDVNDWLYAFNPLLAGTIRSKLSRRCPSQAKY</sequence>
<keyword evidence="8" id="KW-0206">Cytoskeleton</keyword>
<dbReference type="InterPro" id="IPR036961">
    <property type="entry name" value="Kinesin_motor_dom_sf"/>
</dbReference>
<dbReference type="GeneID" id="109570252"/>
<evidence type="ECO:0000256" key="5">
    <source>
        <dbReference type="ARBA" id="ARBA00022840"/>
    </source>
</evidence>
<comment type="catalytic activity">
    <reaction evidence="9">
        <text>ATP + H2O + a kinesin associated with a microtubule at position (n) = ADP + phosphate a kinesin associated with a microtubule at position (n+1, toward the plus end).</text>
        <dbReference type="EC" id="5.6.1.3"/>
    </reaction>
</comment>
<dbReference type="InterPro" id="IPR032405">
    <property type="entry name" value="Kinesin_assoc"/>
</dbReference>
<comment type="similarity">
    <text evidence="11">Belongs to the TRAFAC class myosin-kinesin ATPase superfamily. Kinesin family.</text>
</comment>
<dbReference type="InterPro" id="IPR049780">
    <property type="entry name" value="PH_KIFIA_KIFIB"/>
</dbReference>
<dbReference type="GO" id="GO:0005874">
    <property type="term" value="C:microtubule"/>
    <property type="evidence" value="ECO:0007669"/>
    <property type="project" value="UniProtKB-KW"/>
</dbReference>
<dbReference type="PANTHER" id="PTHR47117">
    <property type="entry name" value="STAR-RELATED LIPID TRANSFER PROTEIN 9"/>
    <property type="match status" value="1"/>
</dbReference>
<dbReference type="GO" id="GO:0045202">
    <property type="term" value="C:synapse"/>
    <property type="evidence" value="ECO:0007669"/>
    <property type="project" value="UniProtKB-SubCell"/>
</dbReference>
<dbReference type="Pfam" id="PF12423">
    <property type="entry name" value="KIF1B"/>
    <property type="match status" value="1"/>
</dbReference>
<evidence type="ECO:0000256" key="11">
    <source>
        <dbReference type="PROSITE-ProRule" id="PRU00283"/>
    </source>
</evidence>